<sequence>MIVLAILLIYVFVQKTFFGEDSAPASKIVENHKNEGTNNEVPTVVVDKTAVEIGEALDTPEEKLRSMAARINLISDNNQRIQQTLEATQEQNDLLRKQIELLQKKQPPSELEQKATKVAETTNSIFKAAIETAKDMPNEIRKATRQEPVYEDSYLDTGEELPIGTPSLKPQLVDLSDYNKPVYTPSNNDEWIQPIDVKIEKSPNGTKQYVYPTLKKTNNESSDNNINSSKTTTKPEPIPFGTINDGATLLRTRTMTAMIGRLPRKGKIVDAYKFKLKVSRENLASNYQTIPNLDGVIVQGKTSGDRVLKCVRGTVTKITFTFTDGRTTTHGGEDEQEEGLGYLSDAQGVPCISGQYISNDEQYVASNVLLDGFSAAAKAFGDSEKTRIISGDEVTEVVTGSSEKVALSEMFGAGSESGANIMKEFMSDSFSAIYVPNNTVVDVHIEQDIPIDYHPDGRKISYGDEFNARFNSTMRL</sequence>
<keyword evidence="1" id="KW-0175">Coiled coil</keyword>
<evidence type="ECO:0000313" key="4">
    <source>
        <dbReference type="Proteomes" id="UP000001603"/>
    </source>
</evidence>
<comment type="caution">
    <text evidence="3">The sequence shown here is derived from an EMBL/GenBank/DDBJ whole genome shotgun (WGS) entry which is preliminary data.</text>
</comment>
<accession>Q1ZJS8</accession>
<evidence type="ECO:0000256" key="2">
    <source>
        <dbReference type="SAM" id="MobiDB-lite"/>
    </source>
</evidence>
<feature type="compositionally biased region" description="Low complexity" evidence="2">
    <location>
        <begin position="219"/>
        <end position="229"/>
    </location>
</feature>
<dbReference type="NCBIfam" id="TIGR03752">
    <property type="entry name" value="conj_TIGR03752"/>
    <property type="match status" value="1"/>
</dbReference>
<organism evidence="3 4">
    <name type="scientific">Photobacterium angustum (strain S14 / CCUG 15956)</name>
    <name type="common">Vibrio sp. (strain S14 / CCUG 15956)</name>
    <dbReference type="NCBI Taxonomy" id="314292"/>
    <lineage>
        <taxon>Bacteria</taxon>
        <taxon>Pseudomonadati</taxon>
        <taxon>Pseudomonadota</taxon>
        <taxon>Gammaproteobacteria</taxon>
        <taxon>Vibrionales</taxon>
        <taxon>Vibrionaceae</taxon>
        <taxon>Photobacterium</taxon>
    </lineage>
</organism>
<protein>
    <recommendedName>
        <fullName evidence="5">TIGR03752 family integrating conjugative element protein</fullName>
    </recommendedName>
</protein>
<gene>
    <name evidence="3" type="ORF">VAS14_00206</name>
</gene>
<dbReference type="HOGENOM" id="CLU_041117_0_0_6"/>
<proteinExistence type="predicted"/>
<evidence type="ECO:0000256" key="1">
    <source>
        <dbReference type="SAM" id="Coils"/>
    </source>
</evidence>
<reference evidence="3 4" key="1">
    <citation type="journal article" date="2009" name="Proc. Natl. Acad. Sci. U.S.A.">
        <title>The genomic basis of trophic strategy in marine bacteria.</title>
        <authorList>
            <person name="Lauro F.M."/>
            <person name="McDougald D."/>
            <person name="Thomas T."/>
            <person name="Williams T.J."/>
            <person name="Egan S."/>
            <person name="Rice S."/>
            <person name="DeMaere M.Z."/>
            <person name="Ting L."/>
            <person name="Ertan H."/>
            <person name="Johnson J."/>
            <person name="Ferriera S."/>
            <person name="Lapidus A."/>
            <person name="Anderson I."/>
            <person name="Kyrpides N."/>
            <person name="Munk A.C."/>
            <person name="Detter C."/>
            <person name="Han C.S."/>
            <person name="Brown M.V."/>
            <person name="Robb F.T."/>
            <person name="Kjelleberg S."/>
            <person name="Cavicchioli R."/>
        </authorList>
    </citation>
    <scope>NUCLEOTIDE SEQUENCE [LARGE SCALE GENOMIC DNA]</scope>
    <source>
        <strain evidence="3 4">S14</strain>
    </source>
</reference>
<dbReference type="AlphaFoldDB" id="Q1ZJS8"/>
<dbReference type="EMBL" id="AAOJ01000020">
    <property type="protein sequence ID" value="EAS62444.1"/>
    <property type="molecule type" value="Genomic_DNA"/>
</dbReference>
<feature type="region of interest" description="Disordered" evidence="2">
    <location>
        <begin position="216"/>
        <end position="244"/>
    </location>
</feature>
<dbReference type="Proteomes" id="UP000001603">
    <property type="component" value="Unassembled WGS sequence"/>
</dbReference>
<evidence type="ECO:0000313" key="3">
    <source>
        <dbReference type="EMBL" id="EAS62444.1"/>
    </source>
</evidence>
<dbReference type="InterPro" id="IPR021207">
    <property type="entry name" value="Integr_conj_element_PFL4705"/>
</dbReference>
<name>Q1ZJS8_PHOAS</name>
<evidence type="ECO:0008006" key="5">
    <source>
        <dbReference type="Google" id="ProtNLM"/>
    </source>
</evidence>
<feature type="coiled-coil region" evidence="1">
    <location>
        <begin position="71"/>
        <end position="105"/>
    </location>
</feature>